<dbReference type="InterPro" id="IPR014284">
    <property type="entry name" value="RNA_pol_sigma-70_dom"/>
</dbReference>
<evidence type="ECO:0000256" key="4">
    <source>
        <dbReference type="ARBA" id="ARBA00023163"/>
    </source>
</evidence>
<comment type="similarity">
    <text evidence="1">Belongs to the sigma-70 factor family. ECF subfamily.</text>
</comment>
<evidence type="ECO:0000256" key="1">
    <source>
        <dbReference type="ARBA" id="ARBA00010641"/>
    </source>
</evidence>
<evidence type="ECO:0000256" key="3">
    <source>
        <dbReference type="ARBA" id="ARBA00023082"/>
    </source>
</evidence>
<dbReference type="InterPro" id="IPR036388">
    <property type="entry name" value="WH-like_DNA-bd_sf"/>
</dbReference>
<dbReference type="NCBIfam" id="TIGR02937">
    <property type="entry name" value="sigma70-ECF"/>
    <property type="match status" value="1"/>
</dbReference>
<evidence type="ECO:0000259" key="5">
    <source>
        <dbReference type="Pfam" id="PF04542"/>
    </source>
</evidence>
<keyword evidence="3" id="KW-0731">Sigma factor</keyword>
<feature type="domain" description="RNA polymerase sigma factor 70 region 4 type 2" evidence="6">
    <location>
        <begin position="119"/>
        <end position="171"/>
    </location>
</feature>
<dbReference type="InterPro" id="IPR039425">
    <property type="entry name" value="RNA_pol_sigma-70-like"/>
</dbReference>
<reference evidence="7 8" key="1">
    <citation type="submission" date="2021-01" db="EMBL/GenBank/DDBJ databases">
        <title>Genome Sequencing of Type Strains.</title>
        <authorList>
            <person name="Lemaire J.F."/>
            <person name="Inderbitzin P."/>
            <person name="Collins S.B."/>
            <person name="Wespe N."/>
            <person name="Knight-Connoni V."/>
        </authorList>
    </citation>
    <scope>NUCLEOTIDE SEQUENCE [LARGE SCALE GENOMIC DNA]</scope>
    <source>
        <strain evidence="7 8">DSM 23009</strain>
    </source>
</reference>
<evidence type="ECO:0000313" key="7">
    <source>
        <dbReference type="EMBL" id="MBN3554663.1"/>
    </source>
</evidence>
<dbReference type="InterPro" id="IPR007627">
    <property type="entry name" value="RNA_pol_sigma70_r2"/>
</dbReference>
<dbReference type="PANTHER" id="PTHR43133">
    <property type="entry name" value="RNA POLYMERASE ECF-TYPE SIGMA FACTO"/>
    <property type="match status" value="1"/>
</dbReference>
<dbReference type="CDD" id="cd06171">
    <property type="entry name" value="Sigma70_r4"/>
    <property type="match status" value="1"/>
</dbReference>
<dbReference type="InterPro" id="IPR013325">
    <property type="entry name" value="RNA_pol_sigma_r2"/>
</dbReference>
<organism evidence="7 8">
    <name type="scientific">Fictibacillus nanhaiensis</name>
    <dbReference type="NCBI Taxonomy" id="742169"/>
    <lineage>
        <taxon>Bacteria</taxon>
        <taxon>Bacillati</taxon>
        <taxon>Bacillota</taxon>
        <taxon>Bacilli</taxon>
        <taxon>Bacillales</taxon>
        <taxon>Fictibacillaceae</taxon>
        <taxon>Fictibacillus</taxon>
    </lineage>
</organism>
<dbReference type="Proteomes" id="UP001296923">
    <property type="component" value="Unassembled WGS sequence"/>
</dbReference>
<evidence type="ECO:0000256" key="2">
    <source>
        <dbReference type="ARBA" id="ARBA00023015"/>
    </source>
</evidence>
<accession>A0ABS2ZP65</accession>
<keyword evidence="8" id="KW-1185">Reference proteome</keyword>
<feature type="domain" description="RNA polymerase sigma-70 region 2" evidence="5">
    <location>
        <begin position="21"/>
        <end position="85"/>
    </location>
</feature>
<dbReference type="InterPro" id="IPR013324">
    <property type="entry name" value="RNA_pol_sigma_r3/r4-like"/>
</dbReference>
<comment type="caution">
    <text evidence="7">The sequence shown here is derived from an EMBL/GenBank/DDBJ whole genome shotgun (WGS) entry which is preliminary data.</text>
</comment>
<dbReference type="Pfam" id="PF04542">
    <property type="entry name" value="Sigma70_r2"/>
    <property type="match status" value="1"/>
</dbReference>
<protein>
    <submittedName>
        <fullName evidence="7">Sigma-70 family RNA polymerase sigma factor</fullName>
    </submittedName>
</protein>
<sequence length="185" mass="22236">MKPNPLRNQSHNDREERLKRMIKQYGESILRLCYSYVKDQAKAEDILQDTMLTVYLQMDDLREKQAIKSWVYRIAINKCKDYLKSWHYKQFKLSQRLTFTASSNEKPIELKLIIQDETEQLIQEIMQLKPKYREVIILFYYEELSLQEMELVLKLKSSTVKSRLYQARQLLKSRLEKKGGSTFGR</sequence>
<dbReference type="Gene3D" id="1.10.1740.10">
    <property type="match status" value="1"/>
</dbReference>
<dbReference type="RefSeq" id="WP_205725678.1">
    <property type="nucleotide sequence ID" value="NZ_JAFHKR010000039.1"/>
</dbReference>
<dbReference type="PANTHER" id="PTHR43133:SF60">
    <property type="entry name" value="RNA POLYMERASE SIGMA FACTOR SIGV"/>
    <property type="match status" value="1"/>
</dbReference>
<dbReference type="InterPro" id="IPR013249">
    <property type="entry name" value="RNA_pol_sigma70_r4_t2"/>
</dbReference>
<dbReference type="SUPFAM" id="SSF88946">
    <property type="entry name" value="Sigma2 domain of RNA polymerase sigma factors"/>
    <property type="match status" value="1"/>
</dbReference>
<name>A0ABS2ZP65_9BACL</name>
<evidence type="ECO:0000259" key="6">
    <source>
        <dbReference type="Pfam" id="PF08281"/>
    </source>
</evidence>
<dbReference type="SUPFAM" id="SSF88659">
    <property type="entry name" value="Sigma3 and sigma4 domains of RNA polymerase sigma factors"/>
    <property type="match status" value="1"/>
</dbReference>
<dbReference type="Gene3D" id="1.10.10.10">
    <property type="entry name" value="Winged helix-like DNA-binding domain superfamily/Winged helix DNA-binding domain"/>
    <property type="match status" value="1"/>
</dbReference>
<dbReference type="Pfam" id="PF08281">
    <property type="entry name" value="Sigma70_r4_2"/>
    <property type="match status" value="1"/>
</dbReference>
<gene>
    <name evidence="7" type="ORF">JYA63_10325</name>
</gene>
<proteinExistence type="inferred from homology"/>
<evidence type="ECO:0000313" key="8">
    <source>
        <dbReference type="Proteomes" id="UP001296923"/>
    </source>
</evidence>
<keyword evidence="2" id="KW-0805">Transcription regulation</keyword>
<dbReference type="EMBL" id="JAFHKR010000039">
    <property type="protein sequence ID" value="MBN3554663.1"/>
    <property type="molecule type" value="Genomic_DNA"/>
</dbReference>
<keyword evidence="4" id="KW-0804">Transcription</keyword>